<reference evidence="5" key="1">
    <citation type="submission" date="2021-09" db="EMBL/GenBank/DDBJ databases">
        <authorList>
            <person name="Martin H S."/>
        </authorList>
    </citation>
    <scope>NUCLEOTIDE SEQUENCE</scope>
</reference>
<dbReference type="Pfam" id="PF00069">
    <property type="entry name" value="Pkinase"/>
    <property type="match status" value="2"/>
</dbReference>
<dbReference type="SUPFAM" id="SSF56112">
    <property type="entry name" value="Protein kinase-like (PK-like)"/>
    <property type="match status" value="1"/>
</dbReference>
<dbReference type="SUPFAM" id="SSF47986">
    <property type="entry name" value="DEATH domain"/>
    <property type="match status" value="1"/>
</dbReference>
<keyword evidence="1 3" id="KW-0547">Nucleotide-binding</keyword>
<dbReference type="PROSITE" id="PS00107">
    <property type="entry name" value="PROTEIN_KINASE_ATP"/>
    <property type="match status" value="1"/>
</dbReference>
<evidence type="ECO:0000313" key="6">
    <source>
        <dbReference type="Proteomes" id="UP000789524"/>
    </source>
</evidence>
<dbReference type="Gene3D" id="3.30.200.20">
    <property type="entry name" value="Phosphorylase Kinase, domain 1"/>
    <property type="match status" value="1"/>
</dbReference>
<dbReference type="Gene3D" id="1.10.510.10">
    <property type="entry name" value="Transferase(Phosphotransferase) domain 1"/>
    <property type="match status" value="1"/>
</dbReference>
<organism evidence="5 6">
    <name type="scientific">Danaus chrysippus</name>
    <name type="common">African queen</name>
    <dbReference type="NCBI Taxonomy" id="151541"/>
    <lineage>
        <taxon>Eukaryota</taxon>
        <taxon>Metazoa</taxon>
        <taxon>Ecdysozoa</taxon>
        <taxon>Arthropoda</taxon>
        <taxon>Hexapoda</taxon>
        <taxon>Insecta</taxon>
        <taxon>Pterygota</taxon>
        <taxon>Neoptera</taxon>
        <taxon>Endopterygota</taxon>
        <taxon>Lepidoptera</taxon>
        <taxon>Glossata</taxon>
        <taxon>Ditrysia</taxon>
        <taxon>Papilionoidea</taxon>
        <taxon>Nymphalidae</taxon>
        <taxon>Danainae</taxon>
        <taxon>Danaini</taxon>
        <taxon>Danaina</taxon>
        <taxon>Danaus</taxon>
        <taxon>Anosia</taxon>
    </lineage>
</organism>
<dbReference type="Gene3D" id="1.10.533.10">
    <property type="entry name" value="Death Domain, Fas"/>
    <property type="match status" value="1"/>
</dbReference>
<evidence type="ECO:0000313" key="5">
    <source>
        <dbReference type="EMBL" id="CAG9559853.1"/>
    </source>
</evidence>
<proteinExistence type="predicted"/>
<dbReference type="Proteomes" id="UP000789524">
    <property type="component" value="Unassembled WGS sequence"/>
</dbReference>
<evidence type="ECO:0000256" key="1">
    <source>
        <dbReference type="ARBA" id="ARBA00022741"/>
    </source>
</evidence>
<dbReference type="InterPro" id="IPR011029">
    <property type="entry name" value="DEATH-like_dom_sf"/>
</dbReference>
<dbReference type="InterPro" id="IPR017441">
    <property type="entry name" value="Protein_kinase_ATP_BS"/>
</dbReference>
<accession>A0A8J2VW25</accession>
<dbReference type="InterPro" id="IPR000719">
    <property type="entry name" value="Prot_kinase_dom"/>
</dbReference>
<gene>
    <name evidence="5" type="ORF">DCHRY22_LOCUS1635</name>
</gene>
<comment type="caution">
    <text evidence="5">The sequence shown here is derived from an EMBL/GenBank/DDBJ whole genome shotgun (WGS) entry which is preliminary data.</text>
</comment>
<dbReference type="EMBL" id="CAKASE010000044">
    <property type="protein sequence ID" value="CAG9559853.1"/>
    <property type="molecule type" value="Genomic_DNA"/>
</dbReference>
<dbReference type="PROSITE" id="PS50011">
    <property type="entry name" value="PROTEIN_KINASE_DOM"/>
    <property type="match status" value="1"/>
</dbReference>
<dbReference type="SMART" id="SM00220">
    <property type="entry name" value="S_TKc"/>
    <property type="match status" value="1"/>
</dbReference>
<dbReference type="Pfam" id="PF14786">
    <property type="entry name" value="Death_2"/>
    <property type="match status" value="1"/>
</dbReference>
<dbReference type="PROSITE" id="PS00108">
    <property type="entry name" value="PROTEIN_KINASE_ST"/>
    <property type="match status" value="1"/>
</dbReference>
<dbReference type="PANTHER" id="PTHR27001">
    <property type="entry name" value="OS01G0253100 PROTEIN"/>
    <property type="match status" value="1"/>
</dbReference>
<evidence type="ECO:0000256" key="2">
    <source>
        <dbReference type="ARBA" id="ARBA00022840"/>
    </source>
</evidence>
<keyword evidence="2 3" id="KW-0067">ATP-binding</keyword>
<dbReference type="OrthoDB" id="4062651at2759"/>
<dbReference type="InterPro" id="IPR008271">
    <property type="entry name" value="Ser/Thr_kinase_AS"/>
</dbReference>
<dbReference type="GO" id="GO:0004672">
    <property type="term" value="F:protein kinase activity"/>
    <property type="evidence" value="ECO:0007669"/>
    <property type="project" value="InterPro"/>
</dbReference>
<dbReference type="SMART" id="SM00005">
    <property type="entry name" value="DEATH"/>
    <property type="match status" value="1"/>
</dbReference>
<dbReference type="GO" id="GO:0005524">
    <property type="term" value="F:ATP binding"/>
    <property type="evidence" value="ECO:0007669"/>
    <property type="project" value="UniProtKB-UniRule"/>
</dbReference>
<name>A0A8J2VW25_9NEOP</name>
<dbReference type="GO" id="GO:0007165">
    <property type="term" value="P:signal transduction"/>
    <property type="evidence" value="ECO:0007669"/>
    <property type="project" value="InterPro"/>
</dbReference>
<dbReference type="GO" id="GO:0005886">
    <property type="term" value="C:plasma membrane"/>
    <property type="evidence" value="ECO:0007669"/>
    <property type="project" value="TreeGrafter"/>
</dbReference>
<protein>
    <submittedName>
        <fullName evidence="5">(African queen) hypothetical protein</fullName>
    </submittedName>
</protein>
<sequence>MYKHVELRKLPVDELCNIVNILEIDNDWKRVMSIIPKELNSDYFEPKYNNEHIRLIEEEAKANNQKCTEILIDEWATSGRIRPTLDTLKNILIKAQIFRAADVIADMLNEPRPERPSFGPAAPITMNITEMLQDTTEQSIKTEMTTNHDICNGTTRQLKSASDMIEFSKYCPNNTIDNNLKPSFSRKTTAQIKSESDLIKFTQTQESMQTSEPNIPHLSVMINSSETESQSSILPAVLDSEGFDVSTTSNSSISFDPVQYPNSYQISFPNIDISSRIDSAILQDRNLIQFSYKELQDITDNFSETLNKTSSGPKGCIGSGGFGDVFVGNHPKYGILAIKRAHSHLALHQKPDITMRVFNAEVKYLSQFRHRNIVPIIGFAKDGPVPCIVCEYIYGGSLQENIAAKVLNKTQRMNIIIGTAEGLKYLHTSEKTLCSKETRDLLGVNSEIDSQNTTKNFVHGDVKTANILLTTDCVPKLCDFGLAKQYDSTFMTSAPMGTAAYMAPEGLHGTITQKIDIFSFGIVLLELITGLKPILSSNGEKMNIKDYVEENTINNDITPLVDPFVGVWTEANQIYDLARKCLAQNRKSRPSIDQVCDILYDINC</sequence>
<feature type="domain" description="Protein kinase" evidence="4">
    <location>
        <begin position="311"/>
        <end position="603"/>
    </location>
</feature>
<dbReference type="InterPro" id="IPR029397">
    <property type="entry name" value="Tube_Death"/>
</dbReference>
<evidence type="ECO:0000256" key="3">
    <source>
        <dbReference type="PROSITE-ProRule" id="PRU10141"/>
    </source>
</evidence>
<evidence type="ECO:0000259" key="4">
    <source>
        <dbReference type="PROSITE" id="PS50011"/>
    </source>
</evidence>
<dbReference type="AlphaFoldDB" id="A0A8J2VW25"/>
<dbReference type="GO" id="GO:0045087">
    <property type="term" value="P:innate immune response"/>
    <property type="evidence" value="ECO:0007669"/>
    <property type="project" value="UniProtKB-ARBA"/>
</dbReference>
<dbReference type="InterPro" id="IPR000488">
    <property type="entry name" value="Death_dom"/>
</dbReference>
<dbReference type="CDD" id="cd08308">
    <property type="entry name" value="Death_Tube"/>
    <property type="match status" value="1"/>
</dbReference>
<dbReference type="InterPro" id="IPR011009">
    <property type="entry name" value="Kinase-like_dom_sf"/>
</dbReference>
<feature type="binding site" evidence="3">
    <location>
        <position position="339"/>
    </location>
    <ligand>
        <name>ATP</name>
        <dbReference type="ChEBI" id="CHEBI:30616"/>
    </ligand>
</feature>
<dbReference type="PANTHER" id="PTHR27001:SF931">
    <property type="entry name" value="OS11G0664100 PROTEIN"/>
    <property type="match status" value="1"/>
</dbReference>
<keyword evidence="6" id="KW-1185">Reference proteome</keyword>